<feature type="transmembrane region" description="Helical" evidence="1">
    <location>
        <begin position="952"/>
        <end position="972"/>
    </location>
</feature>
<evidence type="ECO:0000313" key="4">
    <source>
        <dbReference type="Proteomes" id="UP001063698"/>
    </source>
</evidence>
<keyword evidence="4" id="KW-1185">Reference proteome</keyword>
<accession>A0A977KBA4</accession>
<evidence type="ECO:0000313" key="3">
    <source>
        <dbReference type="EMBL" id="UXD22463.1"/>
    </source>
</evidence>
<sequence>MKRWIILMVLLGIVLAQPITTLNIEVQAQKPLVYGERVPMRIKVCNVGVMNFLGVALQYEVRGGIIEGGTTYSLGFLGRGACKEMTLNVIPISSNLKLKILAMVNTNIGTKSVSMKGDYFFEWFVKSPKLLASVKSVDLLSGKLELSIKNVGNMVASNITLYASSDNCQVRPAVTNIGTIKPGSAKVVNLILRAPEGIKSCLIRATLTDGISNWTSKITIQIRKPQVNIEIGNVITICYSGKTSVNGTLTLSAQNALIAPAVSNVSLRRGCVKVPYTLISPSTPLRIIATLNIGSFTYIVKRDIKALPLSITTNVTTLAIGSKNLIRLRIGSDYSFKKAIMKMEPSVGSLNVSSLVVNSNSTVWISWSIPTKKIEGAYLHVNVLGNEIKIPFVLIKQEPPINLEYSPKTLLEGSNTKLKLCVVNNWTRSLKSVTLETNATQPVISSYLGNIPPKSKKCVDVIASVPWGMRTYKIYVILNSEGYTKKYLLDIPMMQNPNVAVLKVTINPMSLKPGSSYTTLIVKNEGKGWARNVVVSVSSPDLVYPTSKVPLGDIGPGKAKMIQLQFTVPPDINKEKCKISIDYCSGTAVGPCEPKRFETQVNIPVEPYVPPTLQITSSKLTLRSGNVTEITLKITNVGNDVAIAPELTIGSSKIIGVVGETTFVLNNIKPKDSVTVKLQVNVQPVNKRTAASLSYSLRYGDPWGKTYNNRGSLTFTILPMKRADVVVHVLSNTLIKGDNRVLLVRVRNVGNSIAKNITLTAYASGVVIKDPTLRIGTLMPGQAITWRLVYSIPTSSLINSVQLSVTVNYLSNGQSEVNTFSFPMKVIMGPQMEITDVTVTPQKVIAGKALSVSVVLVNSGDAPAYNVHVSVQLPVQLTAIGPTRVFLGNIRQQNSVPVAFVLKPKEGTAPGTYVAKIVASYNFNGARYSVETPVTIIVTSPSSQYVSMFERYKLYAAIGGAALALIVIVVLIKRRRKSGEVITEE</sequence>
<feature type="domain" description="Alpha-galactosidase NEW3" evidence="2">
    <location>
        <begin position="846"/>
        <end position="921"/>
    </location>
</feature>
<keyword evidence="1" id="KW-0472">Membrane</keyword>
<dbReference type="KEGG" id="ipc:IPA_05035"/>
<reference evidence="3" key="1">
    <citation type="submission" date="2013-11" db="EMBL/GenBank/DDBJ databases">
        <title>Comparative genomics of Ignicoccus.</title>
        <authorList>
            <person name="Podar M."/>
        </authorList>
    </citation>
    <scope>NUCLEOTIDE SEQUENCE</scope>
    <source>
        <strain evidence="3">DSM 13166</strain>
    </source>
</reference>
<proteinExistence type="predicted"/>
<name>A0A977KBA4_9CREN</name>
<dbReference type="Proteomes" id="UP001063698">
    <property type="component" value="Chromosome"/>
</dbReference>
<dbReference type="Pfam" id="PF10633">
    <property type="entry name" value="NPCBM_assoc"/>
    <property type="match status" value="1"/>
</dbReference>
<gene>
    <name evidence="3" type="ORF">IPA_05035</name>
</gene>
<keyword evidence="1" id="KW-0812">Transmembrane</keyword>
<dbReference type="EMBL" id="CP006868">
    <property type="protein sequence ID" value="UXD22463.1"/>
    <property type="molecule type" value="Genomic_DNA"/>
</dbReference>
<dbReference type="InterPro" id="IPR018905">
    <property type="entry name" value="A-galactase_NEW3"/>
</dbReference>
<dbReference type="PANTHER" id="PTHR35902:SF3">
    <property type="entry name" value="NPCBM-ASSOCIATED, NEW3 DOMAIN OF ALPHA-GALACTOSIDASE"/>
    <property type="match status" value="1"/>
</dbReference>
<evidence type="ECO:0000259" key="2">
    <source>
        <dbReference type="Pfam" id="PF10633"/>
    </source>
</evidence>
<dbReference type="PANTHER" id="PTHR35902">
    <property type="entry name" value="S-LAYER DOMAIN-LIKE PROTEIN-RELATED"/>
    <property type="match status" value="1"/>
</dbReference>
<protein>
    <recommendedName>
        <fullName evidence="2">Alpha-galactosidase NEW3 domain-containing protein</fullName>
    </recommendedName>
</protein>
<keyword evidence="1" id="KW-1133">Transmembrane helix</keyword>
<dbReference type="AlphaFoldDB" id="A0A977KBA4"/>
<organism evidence="3 4">
    <name type="scientific">Ignicoccus pacificus DSM 13166</name>
    <dbReference type="NCBI Taxonomy" id="940294"/>
    <lineage>
        <taxon>Archaea</taxon>
        <taxon>Thermoproteota</taxon>
        <taxon>Thermoprotei</taxon>
        <taxon>Desulfurococcales</taxon>
        <taxon>Desulfurococcaceae</taxon>
        <taxon>Ignicoccus</taxon>
    </lineage>
</organism>
<evidence type="ECO:0000256" key="1">
    <source>
        <dbReference type="SAM" id="Phobius"/>
    </source>
</evidence>